<gene>
    <name evidence="2" type="ORF">ABID41_000238</name>
</gene>
<evidence type="ECO:0000313" key="2">
    <source>
        <dbReference type="EMBL" id="MET3525143.1"/>
    </source>
</evidence>
<organism evidence="2 3">
    <name type="scientific">Phenylobacterium koreense</name>
    <dbReference type="NCBI Taxonomy" id="266125"/>
    <lineage>
        <taxon>Bacteria</taxon>
        <taxon>Pseudomonadati</taxon>
        <taxon>Pseudomonadota</taxon>
        <taxon>Alphaproteobacteria</taxon>
        <taxon>Caulobacterales</taxon>
        <taxon>Caulobacteraceae</taxon>
        <taxon>Phenylobacterium</taxon>
    </lineage>
</organism>
<protein>
    <submittedName>
        <fullName evidence="2">Uncharacterized protein</fullName>
    </submittedName>
</protein>
<keyword evidence="3" id="KW-1185">Reference proteome</keyword>
<dbReference type="Proteomes" id="UP001549110">
    <property type="component" value="Unassembled WGS sequence"/>
</dbReference>
<feature type="transmembrane region" description="Helical" evidence="1">
    <location>
        <begin position="20"/>
        <end position="42"/>
    </location>
</feature>
<sequence length="48" mass="5357">MEDDDDLPPGARQRRKGIPLVLWLAIGLGLVFAFLALLRFFYPPGMGL</sequence>
<accession>A0ABV2EDP1</accession>
<comment type="caution">
    <text evidence="2">The sequence shown here is derived from an EMBL/GenBank/DDBJ whole genome shotgun (WGS) entry which is preliminary data.</text>
</comment>
<dbReference type="RefSeq" id="WP_331932158.1">
    <property type="nucleotide sequence ID" value="NZ_JBEPLU010000001.1"/>
</dbReference>
<evidence type="ECO:0000313" key="3">
    <source>
        <dbReference type="Proteomes" id="UP001549110"/>
    </source>
</evidence>
<keyword evidence="1" id="KW-0472">Membrane</keyword>
<reference evidence="2 3" key="1">
    <citation type="submission" date="2024-06" db="EMBL/GenBank/DDBJ databases">
        <title>Genomic Encyclopedia of Type Strains, Phase IV (KMG-IV): sequencing the most valuable type-strain genomes for metagenomic binning, comparative biology and taxonomic classification.</title>
        <authorList>
            <person name="Goeker M."/>
        </authorList>
    </citation>
    <scope>NUCLEOTIDE SEQUENCE [LARGE SCALE GENOMIC DNA]</scope>
    <source>
        <strain evidence="2 3">DSM 17809</strain>
    </source>
</reference>
<proteinExistence type="predicted"/>
<name>A0ABV2EDP1_9CAUL</name>
<keyword evidence="1" id="KW-1133">Transmembrane helix</keyword>
<dbReference type="EMBL" id="JBEPLU010000001">
    <property type="protein sequence ID" value="MET3525143.1"/>
    <property type="molecule type" value="Genomic_DNA"/>
</dbReference>
<evidence type="ECO:0000256" key="1">
    <source>
        <dbReference type="SAM" id="Phobius"/>
    </source>
</evidence>
<keyword evidence="1" id="KW-0812">Transmembrane</keyword>